<evidence type="ECO:0000313" key="2">
    <source>
        <dbReference type="EMBL" id="GAA4989682.1"/>
    </source>
</evidence>
<sequence>MAASMLGSGISNCLALPVQTLPADQVEPVTPPTTTGTVTPLSPSTYAGIKSGFMQQLGHARLGPVGGGDGRGESPVNVQMGSHV</sequence>
<protein>
    <submittedName>
        <fullName evidence="2">Uncharacterized protein</fullName>
    </submittedName>
</protein>
<accession>A0ABP9I663</accession>
<reference evidence="3" key="1">
    <citation type="journal article" date="2019" name="Int. J. Syst. Evol. Microbiol.">
        <title>The Global Catalogue of Microorganisms (GCM) 10K type strain sequencing project: providing services to taxonomists for standard genome sequencing and annotation.</title>
        <authorList>
            <consortium name="The Broad Institute Genomics Platform"/>
            <consortium name="The Broad Institute Genome Sequencing Center for Infectious Disease"/>
            <person name="Wu L."/>
            <person name="Ma J."/>
        </authorList>
    </citation>
    <scope>NUCLEOTIDE SEQUENCE [LARGE SCALE GENOMIC DNA]</scope>
    <source>
        <strain evidence="3">JCM 17986</strain>
    </source>
</reference>
<organism evidence="2 3">
    <name type="scientific">Yinghuangia aomiensis</name>
    <dbReference type="NCBI Taxonomy" id="676205"/>
    <lineage>
        <taxon>Bacteria</taxon>
        <taxon>Bacillati</taxon>
        <taxon>Actinomycetota</taxon>
        <taxon>Actinomycetes</taxon>
        <taxon>Kitasatosporales</taxon>
        <taxon>Streptomycetaceae</taxon>
        <taxon>Yinghuangia</taxon>
    </lineage>
</organism>
<keyword evidence="3" id="KW-1185">Reference proteome</keyword>
<gene>
    <name evidence="2" type="ORF">GCM10023205_71050</name>
</gene>
<evidence type="ECO:0000256" key="1">
    <source>
        <dbReference type="SAM" id="MobiDB-lite"/>
    </source>
</evidence>
<name>A0ABP9I663_9ACTN</name>
<evidence type="ECO:0000313" key="3">
    <source>
        <dbReference type="Proteomes" id="UP001500466"/>
    </source>
</evidence>
<comment type="caution">
    <text evidence="2">The sequence shown here is derived from an EMBL/GenBank/DDBJ whole genome shotgun (WGS) entry which is preliminary data.</text>
</comment>
<dbReference type="Proteomes" id="UP001500466">
    <property type="component" value="Unassembled WGS sequence"/>
</dbReference>
<proteinExistence type="predicted"/>
<dbReference type="EMBL" id="BAABHS010000038">
    <property type="protein sequence ID" value="GAA4989682.1"/>
    <property type="molecule type" value="Genomic_DNA"/>
</dbReference>
<feature type="region of interest" description="Disordered" evidence="1">
    <location>
        <begin position="60"/>
        <end position="84"/>
    </location>
</feature>